<accession>A0A2G5CSA0</accession>
<dbReference type="STRING" id="218851.A0A2G5CSA0"/>
<reference evidence="3 4" key="1">
    <citation type="submission" date="2017-09" db="EMBL/GenBank/DDBJ databases">
        <title>WGS assembly of Aquilegia coerulea Goldsmith.</title>
        <authorList>
            <person name="Hodges S."/>
            <person name="Kramer E."/>
            <person name="Nordborg M."/>
            <person name="Tomkins J."/>
            <person name="Borevitz J."/>
            <person name="Derieg N."/>
            <person name="Yan J."/>
            <person name="Mihaltcheva S."/>
            <person name="Hayes R.D."/>
            <person name="Rokhsar D."/>
        </authorList>
    </citation>
    <scope>NUCLEOTIDE SEQUENCE [LARGE SCALE GENOMIC DNA]</scope>
    <source>
        <strain evidence="4">cv. Goldsmith</strain>
    </source>
</reference>
<dbReference type="CDD" id="cd09917">
    <property type="entry name" value="F-box_SF"/>
    <property type="match status" value="1"/>
</dbReference>
<dbReference type="InterPro" id="IPR036047">
    <property type="entry name" value="F-box-like_dom_sf"/>
</dbReference>
<feature type="domain" description="KIB1-4 beta-propeller" evidence="2">
    <location>
        <begin position="89"/>
        <end position="325"/>
    </location>
</feature>
<dbReference type="Pfam" id="PF00646">
    <property type="entry name" value="F-box"/>
    <property type="match status" value="1"/>
</dbReference>
<dbReference type="FunCoup" id="A0A2G5CSA0">
    <property type="interactions" value="991"/>
</dbReference>
<name>A0A2G5CSA0_AQUCA</name>
<evidence type="ECO:0000313" key="4">
    <source>
        <dbReference type="Proteomes" id="UP000230069"/>
    </source>
</evidence>
<dbReference type="InterPro" id="IPR005174">
    <property type="entry name" value="KIB1-4_b-propeller"/>
</dbReference>
<dbReference type="AlphaFoldDB" id="A0A2G5CSA0"/>
<dbReference type="InParanoid" id="A0A2G5CSA0"/>
<dbReference type="EMBL" id="KZ305055">
    <property type="protein sequence ID" value="PIA34175.1"/>
    <property type="molecule type" value="Genomic_DNA"/>
</dbReference>
<dbReference type="PANTHER" id="PTHR33127">
    <property type="entry name" value="TRANSMEMBRANE PROTEIN"/>
    <property type="match status" value="1"/>
</dbReference>
<sequence>MSETADMQNKYDDWNHERTWEDLPTELLDLISSSLCLGDCIRFRLTCKSWISMTPPLQSNPLPMQPESGYQLPWLISFPNNNNGVCNFYHPVSSDSYTRYIPELAGALLHNARYGWLLLSKNKNTCIFLFNPFTMELVNLPDLKDRDGPFQNMFFSSPPTSSDFVVYGLSTHTMLVYHKAENTWTTYSLHGQPRFEIFFIPCNPIFHGGVFYFLCADGRLALFNPKAIEEESQWEIFPESALIIAVSSKRNFIVEYNGEILAVFVGLLGKPISVFKLDHLKMKWDRLETLDDKAVFVSHKSSTMIPAGLKGIENRIYFPMLHGQDNLFYSLSTRNYHSFGSKDSREDWLNTTEHWDCAWIHPTA</sequence>
<gene>
    <name evidence="3" type="ORF">AQUCO_03800034v1</name>
</gene>
<dbReference type="InterPro" id="IPR001810">
    <property type="entry name" value="F-box_dom"/>
</dbReference>
<dbReference type="SUPFAM" id="SSF69322">
    <property type="entry name" value="Tricorn protease domain 2"/>
    <property type="match status" value="1"/>
</dbReference>
<dbReference type="Proteomes" id="UP000230069">
    <property type="component" value="Unassembled WGS sequence"/>
</dbReference>
<organism evidence="3 4">
    <name type="scientific">Aquilegia coerulea</name>
    <name type="common">Rocky mountain columbine</name>
    <dbReference type="NCBI Taxonomy" id="218851"/>
    <lineage>
        <taxon>Eukaryota</taxon>
        <taxon>Viridiplantae</taxon>
        <taxon>Streptophyta</taxon>
        <taxon>Embryophyta</taxon>
        <taxon>Tracheophyta</taxon>
        <taxon>Spermatophyta</taxon>
        <taxon>Magnoliopsida</taxon>
        <taxon>Ranunculales</taxon>
        <taxon>Ranunculaceae</taxon>
        <taxon>Thalictroideae</taxon>
        <taxon>Aquilegia</taxon>
    </lineage>
</organism>
<dbReference type="Pfam" id="PF03478">
    <property type="entry name" value="Beta-prop_KIB1-4"/>
    <property type="match status" value="1"/>
</dbReference>
<dbReference type="SUPFAM" id="SSF81383">
    <property type="entry name" value="F-box domain"/>
    <property type="match status" value="1"/>
</dbReference>
<proteinExistence type="predicted"/>
<dbReference type="OrthoDB" id="1863935at2759"/>
<protein>
    <submittedName>
        <fullName evidence="3">Uncharacterized protein</fullName>
    </submittedName>
</protein>
<evidence type="ECO:0000313" key="3">
    <source>
        <dbReference type="EMBL" id="PIA34175.1"/>
    </source>
</evidence>
<evidence type="ECO:0000259" key="1">
    <source>
        <dbReference type="Pfam" id="PF00646"/>
    </source>
</evidence>
<feature type="domain" description="F-box" evidence="1">
    <location>
        <begin position="20"/>
        <end position="51"/>
    </location>
</feature>
<evidence type="ECO:0000259" key="2">
    <source>
        <dbReference type="Pfam" id="PF03478"/>
    </source>
</evidence>
<keyword evidence="4" id="KW-1185">Reference proteome</keyword>
<dbReference type="PANTHER" id="PTHR33127:SF5">
    <property type="entry name" value="TRANSMEMBRANE PROTEIN"/>
    <property type="match status" value="1"/>
</dbReference>